<reference evidence="1 2" key="1">
    <citation type="journal article" date="2018" name="Mol. Plant">
        <title>The genome of Artemisia annua provides insight into the evolution of Asteraceae family and artemisinin biosynthesis.</title>
        <authorList>
            <person name="Shen Q."/>
            <person name="Zhang L."/>
            <person name="Liao Z."/>
            <person name="Wang S."/>
            <person name="Yan T."/>
            <person name="Shi P."/>
            <person name="Liu M."/>
            <person name="Fu X."/>
            <person name="Pan Q."/>
            <person name="Wang Y."/>
            <person name="Lv Z."/>
            <person name="Lu X."/>
            <person name="Zhang F."/>
            <person name="Jiang W."/>
            <person name="Ma Y."/>
            <person name="Chen M."/>
            <person name="Hao X."/>
            <person name="Li L."/>
            <person name="Tang Y."/>
            <person name="Lv G."/>
            <person name="Zhou Y."/>
            <person name="Sun X."/>
            <person name="Brodelius P.E."/>
            <person name="Rose J.K.C."/>
            <person name="Tang K."/>
        </authorList>
    </citation>
    <scope>NUCLEOTIDE SEQUENCE [LARGE SCALE GENOMIC DNA]</scope>
    <source>
        <strain evidence="2">cv. Huhao1</strain>
        <tissue evidence="1">Leaf</tissue>
    </source>
</reference>
<accession>A0A2U1L5V1</accession>
<protein>
    <recommendedName>
        <fullName evidence="3">DUF4371 domain-containing protein</fullName>
    </recommendedName>
</protein>
<dbReference type="AlphaFoldDB" id="A0A2U1L5V1"/>
<dbReference type="EMBL" id="PKPP01011317">
    <property type="protein sequence ID" value="PWA44359.1"/>
    <property type="molecule type" value="Genomic_DNA"/>
</dbReference>
<sequence length="236" mass="26545">MVAQRLLGSVISARHCLENRLPFRGHDESESSRSKGCFLSNLKLVSEMNPEIVPGSAAACVMKKRQLKSKQCTYWNMEMVTKYGALWRRVVSQIHGMYGGFESSSVVGQISVKWSSIIHYVTNIDKFGTNLNNLKVRKIAVNNAGIYLPGGRKIAGIDSSSCFGSQLQGATSYSQQKFDELLREQAERQANRIAQARRATERAQSQFGHSIKFFWTNSEYATESKRIAAKMCRWFG</sequence>
<proteinExistence type="predicted"/>
<dbReference type="Proteomes" id="UP000245207">
    <property type="component" value="Unassembled WGS sequence"/>
</dbReference>
<keyword evidence="2" id="KW-1185">Reference proteome</keyword>
<evidence type="ECO:0000313" key="1">
    <source>
        <dbReference type="EMBL" id="PWA44359.1"/>
    </source>
</evidence>
<gene>
    <name evidence="1" type="ORF">CTI12_AA528730</name>
</gene>
<name>A0A2U1L5V1_ARTAN</name>
<evidence type="ECO:0008006" key="3">
    <source>
        <dbReference type="Google" id="ProtNLM"/>
    </source>
</evidence>
<organism evidence="1 2">
    <name type="scientific">Artemisia annua</name>
    <name type="common">Sweet wormwood</name>
    <dbReference type="NCBI Taxonomy" id="35608"/>
    <lineage>
        <taxon>Eukaryota</taxon>
        <taxon>Viridiplantae</taxon>
        <taxon>Streptophyta</taxon>
        <taxon>Embryophyta</taxon>
        <taxon>Tracheophyta</taxon>
        <taxon>Spermatophyta</taxon>
        <taxon>Magnoliopsida</taxon>
        <taxon>eudicotyledons</taxon>
        <taxon>Gunneridae</taxon>
        <taxon>Pentapetalae</taxon>
        <taxon>asterids</taxon>
        <taxon>campanulids</taxon>
        <taxon>Asterales</taxon>
        <taxon>Asteraceae</taxon>
        <taxon>Asteroideae</taxon>
        <taxon>Anthemideae</taxon>
        <taxon>Artemisiinae</taxon>
        <taxon>Artemisia</taxon>
    </lineage>
</organism>
<evidence type="ECO:0000313" key="2">
    <source>
        <dbReference type="Proteomes" id="UP000245207"/>
    </source>
</evidence>
<comment type="caution">
    <text evidence="1">The sequence shown here is derived from an EMBL/GenBank/DDBJ whole genome shotgun (WGS) entry which is preliminary data.</text>
</comment>